<dbReference type="Proteomes" id="UP001597068">
    <property type="component" value="Unassembled WGS sequence"/>
</dbReference>
<dbReference type="Gene3D" id="3.40.630.30">
    <property type="match status" value="1"/>
</dbReference>
<dbReference type="RefSeq" id="WP_253646834.1">
    <property type="nucleotide sequence ID" value="NZ_BAAAMO010000002.1"/>
</dbReference>
<dbReference type="InterPro" id="IPR003447">
    <property type="entry name" value="FEMABX"/>
</dbReference>
<comment type="caution">
    <text evidence="8">The sequence shown here is derived from an EMBL/GenBank/DDBJ whole genome shotgun (WGS) entry which is preliminary data.</text>
</comment>
<name>A0ABW3G8K7_9NOCA</name>
<evidence type="ECO:0000256" key="3">
    <source>
        <dbReference type="ARBA" id="ARBA00022960"/>
    </source>
</evidence>
<keyword evidence="5" id="KW-0012">Acyltransferase</keyword>
<comment type="similarity">
    <text evidence="1">Belongs to the FemABX family.</text>
</comment>
<evidence type="ECO:0000313" key="9">
    <source>
        <dbReference type="Proteomes" id="UP001597068"/>
    </source>
</evidence>
<proteinExistence type="inferred from homology"/>
<protein>
    <submittedName>
        <fullName evidence="8">Lipid II:glycine glycyltransferase FemX</fullName>
    </submittedName>
</protein>
<evidence type="ECO:0000256" key="2">
    <source>
        <dbReference type="ARBA" id="ARBA00022679"/>
    </source>
</evidence>
<sequence>MSLTLRRPSDNQLPDADRRPPRVRFATPDEVARWDSLILENPDAGTVYRSSANIDTMVMQAGVTPIRLIVDGQAVTGFAVDRPPLGSFWVVFGPPVTTVTELLDAFDALRRFAAEHGQIAVRVRPQLRFDPADAERLRRAGLVRVPAWLEDHTVIVDLTGSESDVMARFKKRARKSIRRALREGVTVTRAEATVGNCELLFDLLSATSGGRFAIPDRATSVAVFRRYAATGDGQLFFAHHHGAVVVGAFVATFGREALYLGAGSVRERDDDPTVCGLGSSRAAYALQWEIMRWAREMGCERYDLDGTPSSQTMHDPDHPRHGVGQFKSAFATDVVDYLGAYQIPVDPARASLLCWVERTVTRANQSAVANRFRRQPVRPNPDHVWLARRGPHAH</sequence>
<dbReference type="PANTHER" id="PTHR36174">
    <property type="entry name" value="LIPID II:GLYCINE GLYCYLTRANSFERASE"/>
    <property type="match status" value="1"/>
</dbReference>
<keyword evidence="9" id="KW-1185">Reference proteome</keyword>
<evidence type="ECO:0000256" key="1">
    <source>
        <dbReference type="ARBA" id="ARBA00009943"/>
    </source>
</evidence>
<keyword evidence="3" id="KW-0133">Cell shape</keyword>
<dbReference type="InterPro" id="IPR016181">
    <property type="entry name" value="Acyl_CoA_acyltransferase"/>
</dbReference>
<evidence type="ECO:0000256" key="6">
    <source>
        <dbReference type="ARBA" id="ARBA00023316"/>
    </source>
</evidence>
<dbReference type="PROSITE" id="PS51191">
    <property type="entry name" value="FEMABX"/>
    <property type="match status" value="1"/>
</dbReference>
<keyword evidence="2" id="KW-0808">Transferase</keyword>
<feature type="region of interest" description="Disordered" evidence="7">
    <location>
        <begin position="1"/>
        <end position="22"/>
    </location>
</feature>
<evidence type="ECO:0000256" key="4">
    <source>
        <dbReference type="ARBA" id="ARBA00022984"/>
    </source>
</evidence>
<evidence type="ECO:0000256" key="7">
    <source>
        <dbReference type="SAM" id="MobiDB-lite"/>
    </source>
</evidence>
<keyword evidence="6" id="KW-0961">Cell wall biogenesis/degradation</keyword>
<dbReference type="Pfam" id="PF02388">
    <property type="entry name" value="FemAB"/>
    <property type="match status" value="1"/>
</dbReference>
<evidence type="ECO:0000313" key="8">
    <source>
        <dbReference type="EMBL" id="MFD0925197.1"/>
    </source>
</evidence>
<reference evidence="9" key="1">
    <citation type="journal article" date="2019" name="Int. J. Syst. Evol. Microbiol.">
        <title>The Global Catalogue of Microorganisms (GCM) 10K type strain sequencing project: providing services to taxonomists for standard genome sequencing and annotation.</title>
        <authorList>
            <consortium name="The Broad Institute Genomics Platform"/>
            <consortium name="The Broad Institute Genome Sequencing Center for Infectious Disease"/>
            <person name="Wu L."/>
            <person name="Ma J."/>
        </authorList>
    </citation>
    <scope>NUCLEOTIDE SEQUENCE [LARGE SCALE GENOMIC DNA]</scope>
    <source>
        <strain evidence="9">CCUG 50873</strain>
    </source>
</reference>
<gene>
    <name evidence="8" type="ORF">ACFQ04_05545</name>
</gene>
<accession>A0ABW3G8K7</accession>
<organism evidence="8 9">
    <name type="scientific">Williamsia deligens</name>
    <dbReference type="NCBI Taxonomy" id="321325"/>
    <lineage>
        <taxon>Bacteria</taxon>
        <taxon>Bacillati</taxon>
        <taxon>Actinomycetota</taxon>
        <taxon>Actinomycetes</taxon>
        <taxon>Mycobacteriales</taxon>
        <taxon>Nocardiaceae</taxon>
        <taxon>Williamsia</taxon>
    </lineage>
</organism>
<dbReference type="InterPro" id="IPR050644">
    <property type="entry name" value="PG_Glycine_Bridge_Synth"/>
</dbReference>
<dbReference type="EMBL" id="JBHTIL010000001">
    <property type="protein sequence ID" value="MFD0925197.1"/>
    <property type="molecule type" value="Genomic_DNA"/>
</dbReference>
<dbReference type="SUPFAM" id="SSF55729">
    <property type="entry name" value="Acyl-CoA N-acyltransferases (Nat)"/>
    <property type="match status" value="1"/>
</dbReference>
<keyword evidence="4" id="KW-0573">Peptidoglycan synthesis</keyword>
<evidence type="ECO:0000256" key="5">
    <source>
        <dbReference type="ARBA" id="ARBA00023315"/>
    </source>
</evidence>
<dbReference type="PANTHER" id="PTHR36174:SF1">
    <property type="entry name" value="LIPID II:GLYCINE GLYCYLTRANSFERASE"/>
    <property type="match status" value="1"/>
</dbReference>